<dbReference type="AlphaFoldDB" id="A0AAV4PUT8"/>
<evidence type="ECO:0000313" key="1">
    <source>
        <dbReference type="EMBL" id="GIY00096.1"/>
    </source>
</evidence>
<comment type="caution">
    <text evidence="1">The sequence shown here is derived from an EMBL/GenBank/DDBJ whole genome shotgun (WGS) entry which is preliminary data.</text>
</comment>
<dbReference type="Proteomes" id="UP001054945">
    <property type="component" value="Unassembled WGS sequence"/>
</dbReference>
<dbReference type="EMBL" id="BPLR01005142">
    <property type="protein sequence ID" value="GIY00096.1"/>
    <property type="molecule type" value="Genomic_DNA"/>
</dbReference>
<evidence type="ECO:0000313" key="2">
    <source>
        <dbReference type="Proteomes" id="UP001054945"/>
    </source>
</evidence>
<reference evidence="1 2" key="1">
    <citation type="submission" date="2021-06" db="EMBL/GenBank/DDBJ databases">
        <title>Caerostris extrusa draft genome.</title>
        <authorList>
            <person name="Kono N."/>
            <person name="Arakawa K."/>
        </authorList>
    </citation>
    <scope>NUCLEOTIDE SEQUENCE [LARGE SCALE GENOMIC DNA]</scope>
</reference>
<accession>A0AAV4PUT8</accession>
<keyword evidence="2" id="KW-1185">Reference proteome</keyword>
<gene>
    <name evidence="1" type="ORF">CEXT_509601</name>
</gene>
<proteinExistence type="predicted"/>
<name>A0AAV4PUT8_CAEEX</name>
<protein>
    <submittedName>
        <fullName evidence="1">Uncharacterized protein</fullName>
    </submittedName>
</protein>
<organism evidence="1 2">
    <name type="scientific">Caerostris extrusa</name>
    <name type="common">Bark spider</name>
    <name type="synonym">Caerostris bankana</name>
    <dbReference type="NCBI Taxonomy" id="172846"/>
    <lineage>
        <taxon>Eukaryota</taxon>
        <taxon>Metazoa</taxon>
        <taxon>Ecdysozoa</taxon>
        <taxon>Arthropoda</taxon>
        <taxon>Chelicerata</taxon>
        <taxon>Arachnida</taxon>
        <taxon>Araneae</taxon>
        <taxon>Araneomorphae</taxon>
        <taxon>Entelegynae</taxon>
        <taxon>Araneoidea</taxon>
        <taxon>Araneidae</taxon>
        <taxon>Caerostris</taxon>
    </lineage>
</organism>
<sequence>MPQNHDATSDKCSKLQKCVPILAFDCLKFFRSLVFQCFTSFSGTMILNAYLSWHMSQIEIGFFALPTGKRNVRVSLRNRGFDINKDALLR</sequence>